<reference evidence="1" key="1">
    <citation type="submission" date="2019-08" db="EMBL/GenBank/DDBJ databases">
        <authorList>
            <person name="Kucharzyk K."/>
            <person name="Murdoch R.W."/>
            <person name="Higgins S."/>
            <person name="Loffler F."/>
        </authorList>
    </citation>
    <scope>NUCLEOTIDE SEQUENCE</scope>
</reference>
<dbReference type="InterPro" id="IPR009711">
    <property type="entry name" value="UPF0473"/>
</dbReference>
<dbReference type="Pfam" id="PF06949">
    <property type="entry name" value="DUF1292"/>
    <property type="match status" value="1"/>
</dbReference>
<organism evidence="1">
    <name type="scientific">bioreactor metagenome</name>
    <dbReference type="NCBI Taxonomy" id="1076179"/>
    <lineage>
        <taxon>unclassified sequences</taxon>
        <taxon>metagenomes</taxon>
        <taxon>ecological metagenomes</taxon>
    </lineage>
</organism>
<protein>
    <recommendedName>
        <fullName evidence="2">DUF1292 domain-containing protein</fullName>
    </recommendedName>
</protein>
<sequence length="106" mass="11980">MEDNTPDILTLEDEAGKEHVFEVIDATDYEGVHFLAVVPYIETEEEAEAALAEDADLIIMRVGEEDGEEYLDIVDDDEEFYNVGEVFARRLSELYDVEDGKGEMPS</sequence>
<gene>
    <name evidence="1" type="ORF">SDC9_104435</name>
</gene>
<proteinExistence type="predicted"/>
<comment type="caution">
    <text evidence="1">The sequence shown here is derived from an EMBL/GenBank/DDBJ whole genome shotgun (WGS) entry which is preliminary data.</text>
</comment>
<accession>A0A645B373</accession>
<name>A0A645B373_9ZZZZ</name>
<dbReference type="AlphaFoldDB" id="A0A645B373"/>
<dbReference type="EMBL" id="VSSQ01016359">
    <property type="protein sequence ID" value="MPM57613.1"/>
    <property type="molecule type" value="Genomic_DNA"/>
</dbReference>
<evidence type="ECO:0008006" key="2">
    <source>
        <dbReference type="Google" id="ProtNLM"/>
    </source>
</evidence>
<evidence type="ECO:0000313" key="1">
    <source>
        <dbReference type="EMBL" id="MPM57613.1"/>
    </source>
</evidence>